<dbReference type="GeneID" id="70914891"/>
<keyword evidence="2" id="KW-1185">Reference proteome</keyword>
<dbReference type="AlphaFoldDB" id="A0AAN0Y8T0"/>
<organism evidence="1 2">
    <name type="scientific">Vibrio natriegens NBRC 15636 = ATCC 14048 = DSM 759</name>
    <dbReference type="NCBI Taxonomy" id="1219067"/>
    <lineage>
        <taxon>Bacteria</taxon>
        <taxon>Pseudomonadati</taxon>
        <taxon>Pseudomonadota</taxon>
        <taxon>Gammaproteobacteria</taxon>
        <taxon>Vibrionales</taxon>
        <taxon>Vibrionaceae</taxon>
        <taxon>Vibrio</taxon>
    </lineage>
</organism>
<accession>A0AAN0Y8T0</accession>
<evidence type="ECO:0000313" key="1">
    <source>
        <dbReference type="EMBL" id="ANQ15505.1"/>
    </source>
</evidence>
<evidence type="ECO:0000313" key="2">
    <source>
        <dbReference type="Proteomes" id="UP000092741"/>
    </source>
</evidence>
<sequence>MKVLIQYTQAGKYRDQAWETLTLKSKGQVQAVTPACAAQLIEQKKASLVTSDDDQIIFFT</sequence>
<gene>
    <name evidence="1" type="ORF">BA890_22670</name>
</gene>
<dbReference type="RefSeq" id="WP_014233923.1">
    <property type="nucleotide sequence ID" value="NZ_ATFJ01000012.1"/>
</dbReference>
<dbReference type="Proteomes" id="UP000092741">
    <property type="component" value="Chromosome 2"/>
</dbReference>
<reference evidence="1 2" key="1">
    <citation type="submission" date="2016-07" db="EMBL/GenBank/DDBJ databases">
        <title>Developing Vibrio natriegens as a novel, fast-growing host for biotechnology.</title>
        <authorList>
            <person name="Weinstock M.T."/>
            <person name="Hesek E.D."/>
            <person name="Wilson C.M."/>
            <person name="Gibson D.G."/>
        </authorList>
    </citation>
    <scope>NUCLEOTIDE SEQUENCE [LARGE SCALE GENOMIC DNA]</scope>
    <source>
        <strain evidence="1 2">ATCC 14048</strain>
    </source>
</reference>
<name>A0AAN0Y8T0_VIBNA</name>
<dbReference type="KEGG" id="vna:PN96_18820"/>
<evidence type="ECO:0008006" key="3">
    <source>
        <dbReference type="Google" id="ProtNLM"/>
    </source>
</evidence>
<proteinExistence type="predicted"/>
<protein>
    <recommendedName>
        <fullName evidence="3">C factor cell-cell signaling protein</fullName>
    </recommendedName>
</protein>
<dbReference type="EMBL" id="CP016346">
    <property type="protein sequence ID" value="ANQ15505.1"/>
    <property type="molecule type" value="Genomic_DNA"/>
</dbReference>